<keyword evidence="2" id="KW-0812">Transmembrane</keyword>
<dbReference type="GO" id="GO:0046872">
    <property type="term" value="F:metal ion binding"/>
    <property type="evidence" value="ECO:0007669"/>
    <property type="project" value="UniProtKB-KW"/>
</dbReference>
<keyword evidence="1" id="KW-0479">Metal-binding</keyword>
<evidence type="ECO:0000259" key="3">
    <source>
        <dbReference type="PROSITE" id="PS50846"/>
    </source>
</evidence>
<comment type="caution">
    <text evidence="4">The sequence shown here is derived from an EMBL/GenBank/DDBJ whole genome shotgun (WGS) entry which is preliminary data.</text>
</comment>
<evidence type="ECO:0000256" key="1">
    <source>
        <dbReference type="ARBA" id="ARBA00022723"/>
    </source>
</evidence>
<dbReference type="PROSITE" id="PS01047">
    <property type="entry name" value="HMA_1"/>
    <property type="match status" value="1"/>
</dbReference>
<dbReference type="InterPro" id="IPR006121">
    <property type="entry name" value="HMA_dom"/>
</dbReference>
<gene>
    <name evidence="4" type="ORF">HXM93_02320</name>
</gene>
<dbReference type="CDD" id="cd00371">
    <property type="entry name" value="HMA"/>
    <property type="match status" value="1"/>
</dbReference>
<feature type="transmembrane region" description="Helical" evidence="2">
    <location>
        <begin position="6"/>
        <end position="22"/>
    </location>
</feature>
<protein>
    <submittedName>
        <fullName evidence="4">FeoB-associated Cys-rich membrane protein</fullName>
    </submittedName>
</protein>
<dbReference type="InterPro" id="IPR036163">
    <property type="entry name" value="HMA_dom_sf"/>
</dbReference>
<evidence type="ECO:0000313" key="5">
    <source>
        <dbReference type="Proteomes" id="UP000709351"/>
    </source>
</evidence>
<evidence type="ECO:0000256" key="2">
    <source>
        <dbReference type="SAM" id="Phobius"/>
    </source>
</evidence>
<proteinExistence type="predicted"/>
<feature type="domain" description="HMA" evidence="3">
    <location>
        <begin position="52"/>
        <end position="116"/>
    </location>
</feature>
<accession>A0A930DM00</accession>
<dbReference type="SUPFAM" id="SSF55008">
    <property type="entry name" value="HMA, heavy metal-associated domain"/>
    <property type="match status" value="1"/>
</dbReference>
<dbReference type="PROSITE" id="PS50846">
    <property type="entry name" value="HMA_2"/>
    <property type="match status" value="1"/>
</dbReference>
<organism evidence="4 5">
    <name type="scientific">Oribacterium parvum</name>
    <dbReference type="NCBI Taxonomy" id="1501329"/>
    <lineage>
        <taxon>Bacteria</taxon>
        <taxon>Bacillati</taxon>
        <taxon>Bacillota</taxon>
        <taxon>Clostridia</taxon>
        <taxon>Lachnospirales</taxon>
        <taxon>Lachnospiraceae</taxon>
        <taxon>Oribacterium</taxon>
    </lineage>
</organism>
<dbReference type="AlphaFoldDB" id="A0A930DM00"/>
<dbReference type="Pfam" id="PF12669">
    <property type="entry name" value="FeoB_associated"/>
    <property type="match status" value="1"/>
</dbReference>
<dbReference type="Proteomes" id="UP000709351">
    <property type="component" value="Unassembled WGS sequence"/>
</dbReference>
<dbReference type="EMBL" id="JABZRD010000102">
    <property type="protein sequence ID" value="MBF1283358.1"/>
    <property type="molecule type" value="Genomic_DNA"/>
</dbReference>
<keyword evidence="2" id="KW-1133">Transmembrane helix</keyword>
<keyword evidence="2" id="KW-0472">Membrane</keyword>
<reference evidence="4" key="1">
    <citation type="submission" date="2020-04" db="EMBL/GenBank/DDBJ databases">
        <title>Deep metagenomics examines the oral microbiome during advanced dental caries in children, revealing novel taxa and co-occurrences with host molecules.</title>
        <authorList>
            <person name="Baker J.L."/>
            <person name="Morton J.T."/>
            <person name="Dinis M."/>
            <person name="Alvarez R."/>
            <person name="Tran N.C."/>
            <person name="Knight R."/>
            <person name="Edlund A."/>
        </authorList>
    </citation>
    <scope>NUCLEOTIDE SEQUENCE</scope>
    <source>
        <strain evidence="4">JCVI_24_bin.2</strain>
    </source>
</reference>
<dbReference type="Gene3D" id="3.30.70.100">
    <property type="match status" value="1"/>
</dbReference>
<dbReference type="Pfam" id="PF00403">
    <property type="entry name" value="HMA"/>
    <property type="match status" value="1"/>
</dbReference>
<dbReference type="InterPro" id="IPR017969">
    <property type="entry name" value="Heavy-metal-associated_CS"/>
</dbReference>
<evidence type="ECO:0000313" key="4">
    <source>
        <dbReference type="EMBL" id="MBF1283358.1"/>
    </source>
</evidence>
<sequence length="123" mass="13713">MGNYIIIGIVIVIVYFAVQSVIKRGKNGCCGGGSCSVHEVKAEDQDRSHYPFKAVVTVEDMHCENCKKKVESALNAVHGVWGTVDLKSKTAEVRMKEEHTEMEIREWINKAGYGVSQVELEKI</sequence>
<name>A0A930DM00_9FIRM</name>